<feature type="chain" id="PRO_5003981550" evidence="2">
    <location>
        <begin position="25"/>
        <end position="202"/>
    </location>
</feature>
<evidence type="ECO:0000313" key="3">
    <source>
        <dbReference type="EMBL" id="JAA60664.1"/>
    </source>
</evidence>
<evidence type="ECO:0000256" key="2">
    <source>
        <dbReference type="SAM" id="SignalP"/>
    </source>
</evidence>
<proteinExistence type="evidence at transcript level"/>
<sequence length="202" mass="22660">MHFLFVLAASPAIMILLFAGQIAAKGDCPAPNCTTPTKPFYRNLSHTNVSLYYIYNATSHLCEYVLIEKCHNTFDSRFSCVSQCKTGQGARECIGDPVNACNNYEITSNPVSTPESQTDPQGDDGDNDDEYYSSEIYDYDSSIKFIAYFYNATAMRCQGYFAYEVPNRSEVTNYFEFRPYCRVECGGFNVSTINGSKTDNTT</sequence>
<dbReference type="AlphaFoldDB" id="L7MBX5"/>
<reference evidence="3" key="2">
    <citation type="journal article" date="2015" name="J. Proteomics">
        <title>Sexual differences in the sialomes of the zebra tick, Rhipicephalus pulchellus.</title>
        <authorList>
            <person name="Tan A.W."/>
            <person name="Francischetti I.M."/>
            <person name="Slovak M."/>
            <person name="Kini R.M."/>
            <person name="Ribeiro J.M."/>
        </authorList>
    </citation>
    <scope>NUCLEOTIDE SEQUENCE</scope>
    <source>
        <tissue evidence="3">Salivary gland</tissue>
    </source>
</reference>
<dbReference type="EMBL" id="GACK01004370">
    <property type="protein sequence ID" value="JAA60664.1"/>
    <property type="molecule type" value="mRNA"/>
</dbReference>
<name>L7MBX5_RHIPC</name>
<feature type="compositionally biased region" description="Acidic residues" evidence="1">
    <location>
        <begin position="121"/>
        <end position="131"/>
    </location>
</feature>
<keyword evidence="2" id="KW-0732">Signal</keyword>
<organism evidence="3">
    <name type="scientific">Rhipicephalus pulchellus</name>
    <name type="common">Yellow backed tick</name>
    <name type="synonym">Dermacentor pulchellus</name>
    <dbReference type="NCBI Taxonomy" id="72859"/>
    <lineage>
        <taxon>Eukaryota</taxon>
        <taxon>Metazoa</taxon>
        <taxon>Ecdysozoa</taxon>
        <taxon>Arthropoda</taxon>
        <taxon>Chelicerata</taxon>
        <taxon>Arachnida</taxon>
        <taxon>Acari</taxon>
        <taxon>Parasitiformes</taxon>
        <taxon>Ixodida</taxon>
        <taxon>Ixodoidea</taxon>
        <taxon>Ixodidae</taxon>
        <taxon>Rhipicephalinae</taxon>
        <taxon>Rhipicephalus</taxon>
        <taxon>Rhipicephalus</taxon>
    </lineage>
</organism>
<feature type="compositionally biased region" description="Polar residues" evidence="1">
    <location>
        <begin position="108"/>
        <end position="120"/>
    </location>
</feature>
<protein>
    <submittedName>
        <fullName evidence="3">Putative kunitz-like peptide</fullName>
    </submittedName>
</protein>
<accession>L7MBX5</accession>
<reference evidence="3" key="1">
    <citation type="submission" date="2012-11" db="EMBL/GenBank/DDBJ databases">
        <authorList>
            <person name="Lucero-Rivera Y.E."/>
            <person name="Tovar-Ramirez D."/>
        </authorList>
    </citation>
    <scope>NUCLEOTIDE SEQUENCE</scope>
    <source>
        <tissue evidence="3">Salivary gland</tissue>
    </source>
</reference>
<feature type="signal peptide" evidence="2">
    <location>
        <begin position="1"/>
        <end position="24"/>
    </location>
</feature>
<evidence type="ECO:0000256" key="1">
    <source>
        <dbReference type="SAM" id="MobiDB-lite"/>
    </source>
</evidence>
<feature type="region of interest" description="Disordered" evidence="1">
    <location>
        <begin position="108"/>
        <end position="131"/>
    </location>
</feature>